<gene>
    <name evidence="1" type="ORF">IPOD504_LOCUS11092</name>
</gene>
<reference evidence="1" key="1">
    <citation type="submission" date="2022-03" db="EMBL/GenBank/DDBJ databases">
        <authorList>
            <person name="Martin H S."/>
        </authorList>
    </citation>
    <scope>NUCLEOTIDE SEQUENCE</scope>
</reference>
<accession>A0ABN8IMM7</accession>
<sequence>MPQAMALWANRWPECHPPTASDWSSLAASHGFRKPLYITPFSQAGIRSDPVENLASNDSDYRLRMIF</sequence>
<dbReference type="Proteomes" id="UP000837857">
    <property type="component" value="Chromosome 27"/>
</dbReference>
<organism evidence="1 2">
    <name type="scientific">Iphiclides podalirius</name>
    <name type="common">scarce swallowtail</name>
    <dbReference type="NCBI Taxonomy" id="110791"/>
    <lineage>
        <taxon>Eukaryota</taxon>
        <taxon>Metazoa</taxon>
        <taxon>Ecdysozoa</taxon>
        <taxon>Arthropoda</taxon>
        <taxon>Hexapoda</taxon>
        <taxon>Insecta</taxon>
        <taxon>Pterygota</taxon>
        <taxon>Neoptera</taxon>
        <taxon>Endopterygota</taxon>
        <taxon>Lepidoptera</taxon>
        <taxon>Glossata</taxon>
        <taxon>Ditrysia</taxon>
        <taxon>Papilionoidea</taxon>
        <taxon>Papilionidae</taxon>
        <taxon>Papilioninae</taxon>
        <taxon>Iphiclides</taxon>
    </lineage>
</organism>
<keyword evidence="2" id="KW-1185">Reference proteome</keyword>
<proteinExistence type="predicted"/>
<evidence type="ECO:0000313" key="1">
    <source>
        <dbReference type="EMBL" id="CAH2060548.1"/>
    </source>
</evidence>
<evidence type="ECO:0000313" key="2">
    <source>
        <dbReference type="Proteomes" id="UP000837857"/>
    </source>
</evidence>
<feature type="non-terminal residue" evidence="1">
    <location>
        <position position="67"/>
    </location>
</feature>
<dbReference type="EMBL" id="OW152839">
    <property type="protein sequence ID" value="CAH2060548.1"/>
    <property type="molecule type" value="Genomic_DNA"/>
</dbReference>
<protein>
    <submittedName>
        <fullName evidence="1">Uncharacterized protein</fullName>
    </submittedName>
</protein>
<name>A0ABN8IMM7_9NEOP</name>